<feature type="binding site" evidence="9">
    <location>
        <position position="101"/>
    </location>
    <ligand>
        <name>L-glutamine</name>
        <dbReference type="ChEBI" id="CHEBI:58359"/>
    </ligand>
</feature>
<dbReference type="InterPro" id="IPR017932">
    <property type="entry name" value="GATase_2_dom"/>
</dbReference>
<dbReference type="GO" id="GO:0004066">
    <property type="term" value="F:asparagine synthase (glutamine-hydrolyzing) activity"/>
    <property type="evidence" value="ECO:0007669"/>
    <property type="project" value="UniProtKB-EC"/>
</dbReference>
<dbReference type="InterPro" id="IPR029055">
    <property type="entry name" value="Ntn_hydrolases_N"/>
</dbReference>
<dbReference type="NCBIfam" id="TIGR01536">
    <property type="entry name" value="asn_synth_AEB"/>
    <property type="match status" value="1"/>
</dbReference>
<dbReference type="Gene3D" id="3.60.20.10">
    <property type="entry name" value="Glutamine Phosphoribosylpyrophosphate, subunit 1, domain 1"/>
    <property type="match status" value="1"/>
</dbReference>
<organism evidence="13 14">
    <name type="scientific">Bradyrhizobium arachidis</name>
    <dbReference type="NCBI Taxonomy" id="858423"/>
    <lineage>
        <taxon>Bacteria</taxon>
        <taxon>Pseudomonadati</taxon>
        <taxon>Pseudomonadota</taxon>
        <taxon>Alphaproteobacteria</taxon>
        <taxon>Hyphomicrobiales</taxon>
        <taxon>Nitrobacteraceae</taxon>
        <taxon>Bradyrhizobium</taxon>
    </lineage>
</organism>
<dbReference type="Proteomes" id="UP000594015">
    <property type="component" value="Chromosome"/>
</dbReference>
<dbReference type="KEGG" id="barh:WN72_10275"/>
<dbReference type="PIRSF" id="PIRSF001589">
    <property type="entry name" value="Asn_synthetase_glu-h"/>
    <property type="match status" value="1"/>
</dbReference>
<evidence type="ECO:0000256" key="4">
    <source>
        <dbReference type="ARBA" id="ARBA00022741"/>
    </source>
</evidence>
<dbReference type="CDD" id="cd01991">
    <property type="entry name" value="Asn_synthase_B_C"/>
    <property type="match status" value="1"/>
</dbReference>
<dbReference type="InterPro" id="IPR033738">
    <property type="entry name" value="AsnB_N"/>
</dbReference>
<dbReference type="CDD" id="cd00712">
    <property type="entry name" value="AsnB"/>
    <property type="match status" value="1"/>
</dbReference>
<protein>
    <recommendedName>
        <fullName evidence="3">asparagine synthase (glutamine-hydrolyzing)</fullName>
        <ecNumber evidence="3">6.3.5.4</ecNumber>
    </recommendedName>
</protein>
<feature type="site" description="Important for beta-aspartyl-AMP intermediate formation" evidence="10">
    <location>
        <position position="359"/>
    </location>
</feature>
<evidence type="ECO:0000256" key="11">
    <source>
        <dbReference type="SAM" id="MobiDB-lite"/>
    </source>
</evidence>
<dbReference type="PANTHER" id="PTHR43284">
    <property type="entry name" value="ASPARAGINE SYNTHETASE (GLUTAMINE-HYDROLYZING)"/>
    <property type="match status" value="1"/>
</dbReference>
<dbReference type="InterPro" id="IPR006426">
    <property type="entry name" value="Asn_synth_AEB"/>
</dbReference>
<evidence type="ECO:0000256" key="3">
    <source>
        <dbReference type="ARBA" id="ARBA00012737"/>
    </source>
</evidence>
<comment type="pathway">
    <text evidence="1">Amino-acid biosynthesis; L-asparagine biosynthesis; L-asparagine from L-aspartate (L-Gln route): step 1/1.</text>
</comment>
<accession>A0AAE7NM42</accession>
<comment type="similarity">
    <text evidence="2">Belongs to the asparagine synthetase family.</text>
</comment>
<dbReference type="GO" id="GO:0006529">
    <property type="term" value="P:asparagine biosynthetic process"/>
    <property type="evidence" value="ECO:0007669"/>
    <property type="project" value="UniProtKB-KW"/>
</dbReference>
<sequence length="641" mass="71896">MCGICGFIGRVTDQSVTERNLARCAQTLAHRGPDASGSCVTSSFAFAHRRLAIIDPDPRSIQPFLDEEFGLTLTYNGEIYNYRDLRRDLLRRGYRFRTESDTEVLCKAFACWGIDSVKRLRGMFAFAIYDQKTATAFLVRDRLGVKPLYYACVDNGFVFASQPSAILQWPRVRAKLDPVGLSSFLSYRAVFGERTLFADVRKLQPGTWLKITAQSHEQTCWSDPAYLDDGGDCDSLETLIGSAVEEHLLPHTPVAALLSGGLDSSILAFELSRHSSQKPTCFTGIVSNDVYDESPYAVELAKSLKLAHILVRLPGATSLDVVKRLTALRGHPVGMHNEAAMYLLARAVGHSHKVLLTGEGADELFLGYSRIFRLPLDLPRQALLAALPDVIGRRARRHLGLPKFKASEFKLFLTRYTYFPQVEKLELATPAWRKKIGHDGGLIDWMNNAYHSGGATPVERIRQFFVRHHLPAPLEMVDNTTMAAGVESRVPFTDHRIVALALRMSFSEHLRWKHAFAPFQAALQPIAKFSETLDVSKAALRSLYRDRLAASVITRKKLGFPLPRRNERSTRCQHLGPGQRGSSSDRAVSRHVRGAMVWRCLLTSGSRWISTYREHPCAFGCHGRTRTKCRPVVCSRRLRRG</sequence>
<evidence type="ECO:0000313" key="13">
    <source>
        <dbReference type="EMBL" id="QOZ66680.1"/>
    </source>
</evidence>
<keyword evidence="4 9" id="KW-0547">Nucleotide-binding</keyword>
<evidence type="ECO:0000256" key="9">
    <source>
        <dbReference type="PIRSR" id="PIRSR001589-2"/>
    </source>
</evidence>
<dbReference type="AlphaFoldDB" id="A0AAE7NM42"/>
<dbReference type="PANTHER" id="PTHR43284:SF1">
    <property type="entry name" value="ASPARAGINE SYNTHETASE"/>
    <property type="match status" value="1"/>
</dbReference>
<feature type="domain" description="Glutamine amidotransferase type-2" evidence="12">
    <location>
        <begin position="2"/>
        <end position="214"/>
    </location>
</feature>
<dbReference type="RefSeq" id="WP_092217766.1">
    <property type="nucleotide sequence ID" value="NZ_FPBQ01000022.1"/>
</dbReference>
<dbReference type="InterPro" id="IPR001962">
    <property type="entry name" value="Asn_synthase"/>
</dbReference>
<evidence type="ECO:0000313" key="14">
    <source>
        <dbReference type="Proteomes" id="UP000594015"/>
    </source>
</evidence>
<keyword evidence="6 8" id="KW-0315">Glutamine amidotransferase</keyword>
<feature type="region of interest" description="Disordered" evidence="11">
    <location>
        <begin position="568"/>
        <end position="588"/>
    </location>
</feature>
<keyword evidence="5 9" id="KW-0067">ATP-binding</keyword>
<dbReference type="Pfam" id="PF13537">
    <property type="entry name" value="GATase_7"/>
    <property type="match status" value="1"/>
</dbReference>
<evidence type="ECO:0000256" key="2">
    <source>
        <dbReference type="ARBA" id="ARBA00005752"/>
    </source>
</evidence>
<dbReference type="GO" id="GO:0005524">
    <property type="term" value="F:ATP binding"/>
    <property type="evidence" value="ECO:0007669"/>
    <property type="project" value="UniProtKB-KW"/>
</dbReference>
<comment type="catalytic activity">
    <reaction evidence="7">
        <text>L-aspartate + L-glutamine + ATP + H2O = L-asparagine + L-glutamate + AMP + diphosphate + H(+)</text>
        <dbReference type="Rhea" id="RHEA:12228"/>
        <dbReference type="ChEBI" id="CHEBI:15377"/>
        <dbReference type="ChEBI" id="CHEBI:15378"/>
        <dbReference type="ChEBI" id="CHEBI:29985"/>
        <dbReference type="ChEBI" id="CHEBI:29991"/>
        <dbReference type="ChEBI" id="CHEBI:30616"/>
        <dbReference type="ChEBI" id="CHEBI:33019"/>
        <dbReference type="ChEBI" id="CHEBI:58048"/>
        <dbReference type="ChEBI" id="CHEBI:58359"/>
        <dbReference type="ChEBI" id="CHEBI:456215"/>
        <dbReference type="EC" id="6.3.5.4"/>
    </reaction>
</comment>
<dbReference type="InterPro" id="IPR014729">
    <property type="entry name" value="Rossmann-like_a/b/a_fold"/>
</dbReference>
<keyword evidence="8" id="KW-0061">Asparagine biosynthesis</keyword>
<evidence type="ECO:0000256" key="6">
    <source>
        <dbReference type="ARBA" id="ARBA00022962"/>
    </source>
</evidence>
<evidence type="ECO:0000259" key="12">
    <source>
        <dbReference type="PROSITE" id="PS51278"/>
    </source>
</evidence>
<dbReference type="Gene3D" id="3.40.50.620">
    <property type="entry name" value="HUPs"/>
    <property type="match status" value="1"/>
</dbReference>
<dbReference type="InterPro" id="IPR051786">
    <property type="entry name" value="ASN_synthetase/amidase"/>
</dbReference>
<dbReference type="SUPFAM" id="SSF52402">
    <property type="entry name" value="Adenine nucleotide alpha hydrolases-like"/>
    <property type="match status" value="1"/>
</dbReference>
<evidence type="ECO:0000256" key="5">
    <source>
        <dbReference type="ARBA" id="ARBA00022840"/>
    </source>
</evidence>
<gene>
    <name evidence="13" type="primary">asnB</name>
    <name evidence="13" type="ORF">WN72_10275</name>
</gene>
<evidence type="ECO:0000256" key="8">
    <source>
        <dbReference type="PIRSR" id="PIRSR001589-1"/>
    </source>
</evidence>
<evidence type="ECO:0000256" key="1">
    <source>
        <dbReference type="ARBA" id="ARBA00005187"/>
    </source>
</evidence>
<dbReference type="PROSITE" id="PS51278">
    <property type="entry name" value="GATASE_TYPE_2"/>
    <property type="match status" value="1"/>
</dbReference>
<keyword evidence="13" id="KW-0436">Ligase</keyword>
<feature type="active site" description="For GATase activity" evidence="8">
    <location>
        <position position="2"/>
    </location>
</feature>
<proteinExistence type="inferred from homology"/>
<keyword evidence="8" id="KW-0028">Amino-acid biosynthesis</keyword>
<evidence type="ECO:0000256" key="7">
    <source>
        <dbReference type="ARBA" id="ARBA00048741"/>
    </source>
</evidence>
<name>A0AAE7NM42_9BRAD</name>
<dbReference type="SUPFAM" id="SSF56235">
    <property type="entry name" value="N-terminal nucleophile aminohydrolases (Ntn hydrolases)"/>
    <property type="match status" value="1"/>
</dbReference>
<evidence type="ECO:0000256" key="10">
    <source>
        <dbReference type="PIRSR" id="PIRSR001589-3"/>
    </source>
</evidence>
<reference evidence="13 14" key="1">
    <citation type="submission" date="2018-06" db="EMBL/GenBank/DDBJ databases">
        <title>Comparative genomics of Bradyrhizobium nodulating Arachidis hypogaea.</title>
        <authorList>
            <person name="Li Y."/>
        </authorList>
    </citation>
    <scope>NUCLEOTIDE SEQUENCE [LARGE SCALE GENOMIC DNA]</scope>
    <source>
        <strain evidence="13 14">CCBAU 051107</strain>
    </source>
</reference>
<feature type="binding site" evidence="9">
    <location>
        <position position="257"/>
    </location>
    <ligand>
        <name>ATP</name>
        <dbReference type="ChEBI" id="CHEBI:30616"/>
    </ligand>
</feature>
<dbReference type="EMBL" id="CP030050">
    <property type="protein sequence ID" value="QOZ66680.1"/>
    <property type="molecule type" value="Genomic_DNA"/>
</dbReference>
<feature type="binding site" evidence="9">
    <location>
        <position position="286"/>
    </location>
    <ligand>
        <name>ATP</name>
        <dbReference type="ChEBI" id="CHEBI:30616"/>
    </ligand>
</feature>
<dbReference type="EC" id="6.3.5.4" evidence="3"/>
<dbReference type="Pfam" id="PF00733">
    <property type="entry name" value="Asn_synthase"/>
    <property type="match status" value="1"/>
</dbReference>